<feature type="non-terminal residue" evidence="3">
    <location>
        <position position="695"/>
    </location>
</feature>
<evidence type="ECO:0000313" key="3">
    <source>
        <dbReference type="EMBL" id="GAX84528.1"/>
    </source>
</evidence>
<feature type="transmembrane region" description="Helical" evidence="2">
    <location>
        <begin position="496"/>
        <end position="518"/>
    </location>
</feature>
<evidence type="ECO:0000256" key="2">
    <source>
        <dbReference type="SAM" id="Phobius"/>
    </source>
</evidence>
<keyword evidence="2" id="KW-0812">Transmembrane</keyword>
<feature type="region of interest" description="Disordered" evidence="1">
    <location>
        <begin position="1"/>
        <end position="48"/>
    </location>
</feature>
<gene>
    <name evidence="3" type="ORF">CEUSTIGMA_g11949.t1</name>
</gene>
<protein>
    <submittedName>
        <fullName evidence="3">Uncharacterized protein</fullName>
    </submittedName>
</protein>
<evidence type="ECO:0000256" key="1">
    <source>
        <dbReference type="SAM" id="MobiDB-lite"/>
    </source>
</evidence>
<reference evidence="3 4" key="1">
    <citation type="submission" date="2017-08" db="EMBL/GenBank/DDBJ databases">
        <title>Acidophilic green algal genome provides insights into adaptation to an acidic environment.</title>
        <authorList>
            <person name="Hirooka S."/>
            <person name="Hirose Y."/>
            <person name="Kanesaki Y."/>
            <person name="Higuchi S."/>
            <person name="Fujiwara T."/>
            <person name="Onuma R."/>
            <person name="Era A."/>
            <person name="Ohbayashi R."/>
            <person name="Uzuka A."/>
            <person name="Nozaki H."/>
            <person name="Yoshikawa H."/>
            <person name="Miyagishima S.Y."/>
        </authorList>
    </citation>
    <scope>NUCLEOTIDE SEQUENCE [LARGE SCALE GENOMIC DNA]</scope>
    <source>
        <strain evidence="3 4">NIES-2499</strain>
    </source>
</reference>
<comment type="caution">
    <text evidence="3">The sequence shown here is derived from an EMBL/GenBank/DDBJ whole genome shotgun (WGS) entry which is preliminary data.</text>
</comment>
<feature type="transmembrane region" description="Helical" evidence="2">
    <location>
        <begin position="539"/>
        <end position="560"/>
    </location>
</feature>
<organism evidence="3 4">
    <name type="scientific">Chlamydomonas eustigma</name>
    <dbReference type="NCBI Taxonomy" id="1157962"/>
    <lineage>
        <taxon>Eukaryota</taxon>
        <taxon>Viridiplantae</taxon>
        <taxon>Chlorophyta</taxon>
        <taxon>core chlorophytes</taxon>
        <taxon>Chlorophyceae</taxon>
        <taxon>CS clade</taxon>
        <taxon>Chlamydomonadales</taxon>
        <taxon>Chlamydomonadaceae</taxon>
        <taxon>Chlamydomonas</taxon>
    </lineage>
</organism>
<dbReference type="Proteomes" id="UP000232323">
    <property type="component" value="Unassembled WGS sequence"/>
</dbReference>
<dbReference type="AlphaFoldDB" id="A0A250XN86"/>
<keyword evidence="2" id="KW-1133">Transmembrane helix</keyword>
<feature type="compositionally biased region" description="Basic and acidic residues" evidence="1">
    <location>
        <begin position="20"/>
        <end position="32"/>
    </location>
</feature>
<name>A0A250XN86_9CHLO</name>
<keyword evidence="4" id="KW-1185">Reference proteome</keyword>
<feature type="compositionally biased region" description="Basic and acidic residues" evidence="1">
    <location>
        <begin position="96"/>
        <end position="131"/>
    </location>
</feature>
<evidence type="ECO:0000313" key="4">
    <source>
        <dbReference type="Proteomes" id="UP000232323"/>
    </source>
</evidence>
<accession>A0A250XN86</accession>
<feature type="transmembrane region" description="Helical" evidence="2">
    <location>
        <begin position="656"/>
        <end position="679"/>
    </location>
</feature>
<feature type="compositionally biased region" description="Basic and acidic residues" evidence="1">
    <location>
        <begin position="1"/>
        <end position="11"/>
    </location>
</feature>
<dbReference type="EMBL" id="BEGY01000127">
    <property type="protein sequence ID" value="GAX84528.1"/>
    <property type="molecule type" value="Genomic_DNA"/>
</dbReference>
<feature type="region of interest" description="Disordered" evidence="1">
    <location>
        <begin position="92"/>
        <end position="131"/>
    </location>
</feature>
<keyword evidence="2" id="KW-0472">Membrane</keyword>
<proteinExistence type="predicted"/>
<sequence length="695" mass="73693">MARRAERDRAVARRLWPAGGRDDGGSDRPAVRRRERGSPGVGDGVPFFAHGRRDGVEHLRAARNVRVVRRGAGRHRDRRHARGVVRGHRLGVQPERLVRDSERADQQPDRGGAERLQERAVHAAGRRDDECRRQRRGRVGHLAVLGHHRPGRAGRVAQRPRTARNMVSVIQGYCNYLLVDLADTLIDLKELGADRFDQGALWKNVRAGVVAVQVFTQAAFNAPTVGPLDAVKTQIVPLLSLPGVSLQGDFEGAGAGDAVRFADGVTLTQCERSIFLADGPDAANGGYFAPSSGSGGFGSVGLGGDGPPGSPYVTYGTCYRLPASAGGLSSGLSIDSAGANTVILMDRALPSEGPLSKPNVVTPTTVSDALRRQATAIAVKVNEVCMRYNNAIDLVSMRGTIDAGLATYYGAVYTDEVSNEVTAVLSLVASLKASGGSQPQMYLDGDALAAKVAGLSDGDSNAFQLALVSLQDAANAYRTLYPTYEPTGPAIVANAIVVYVGGALLIAYLVFAAITWSVHVEPQQGPGSLSARLAQRLPLFDAVIRMVLGLCVLTALLFILEAVQVKSLLRTQHDLQVREDNGSMLVGAAVRANEQFYLLRTQVRPSTGGPKSNSAEVQAAAAAFLADAKSVVDLYARCNTITAAQSSMPRPIAETAVYVTVGLAFFAVAAYVVTASAPVQCFKRIRTLRSGTGAR</sequence>